<protein>
    <recommendedName>
        <fullName evidence="2">Histone deacetylase complex subunit SAP30 Sin3 binding domain-containing protein</fullName>
    </recommendedName>
</protein>
<gene>
    <name evidence="3" type="ORF">AC631_00218</name>
</gene>
<dbReference type="RefSeq" id="XP_015470050.1">
    <property type="nucleotide sequence ID" value="XM_015609048.1"/>
</dbReference>
<dbReference type="Proteomes" id="UP000054251">
    <property type="component" value="Unassembled WGS sequence"/>
</dbReference>
<dbReference type="OrthoDB" id="510958at2759"/>
<dbReference type="Pfam" id="PF13867">
    <property type="entry name" value="SAP30_Sin3_bdg"/>
    <property type="match status" value="1"/>
</dbReference>
<evidence type="ECO:0000256" key="1">
    <source>
        <dbReference type="SAM" id="MobiDB-lite"/>
    </source>
</evidence>
<feature type="region of interest" description="Disordered" evidence="1">
    <location>
        <begin position="1"/>
        <end position="61"/>
    </location>
</feature>
<evidence type="ECO:0000259" key="2">
    <source>
        <dbReference type="Pfam" id="PF13867"/>
    </source>
</evidence>
<dbReference type="InterPro" id="IPR038291">
    <property type="entry name" value="SAP30_C_sf"/>
</dbReference>
<dbReference type="EMBL" id="LMYN01000003">
    <property type="protein sequence ID" value="KSA03948.1"/>
    <property type="molecule type" value="Genomic_DNA"/>
</dbReference>
<feature type="compositionally biased region" description="Low complexity" evidence="1">
    <location>
        <begin position="19"/>
        <end position="37"/>
    </location>
</feature>
<sequence>MALRSHKESASESESRQPSNSRASNKARNAAAQAAQQEFLLKHINSNGPHDKPKPHPLDFNSFSEETLEKYNRKYGLNFPPPLSINGHILSSEIGKKTFTAKNNKNKISKPELSNNLKKHFLALPCRENEIIANFIYTVRNEDKDFKLSFK</sequence>
<keyword evidence="4" id="KW-1185">Reference proteome</keyword>
<feature type="compositionally biased region" description="Basic and acidic residues" evidence="1">
    <location>
        <begin position="1"/>
        <end position="15"/>
    </location>
</feature>
<comment type="caution">
    <text evidence="3">The sequence shown here is derived from an EMBL/GenBank/DDBJ whole genome shotgun (WGS) entry which is preliminary data.</text>
</comment>
<dbReference type="AlphaFoldDB" id="A0A0V1Q685"/>
<reference evidence="3 4" key="1">
    <citation type="submission" date="2015-11" db="EMBL/GenBank/DDBJ databases">
        <title>The genome of Debaryomyces fabryi.</title>
        <authorList>
            <person name="Tafer H."/>
            <person name="Lopandic K."/>
        </authorList>
    </citation>
    <scope>NUCLEOTIDE SEQUENCE [LARGE SCALE GENOMIC DNA]</scope>
    <source>
        <strain evidence="3 4">CBS 789</strain>
    </source>
</reference>
<dbReference type="Gene3D" id="6.10.160.20">
    <property type="match status" value="1"/>
</dbReference>
<proteinExistence type="predicted"/>
<evidence type="ECO:0000313" key="4">
    <source>
        <dbReference type="Proteomes" id="UP000054251"/>
    </source>
</evidence>
<organism evidence="3 4">
    <name type="scientific">Debaryomyces fabryi</name>
    <dbReference type="NCBI Taxonomy" id="58627"/>
    <lineage>
        <taxon>Eukaryota</taxon>
        <taxon>Fungi</taxon>
        <taxon>Dikarya</taxon>
        <taxon>Ascomycota</taxon>
        <taxon>Saccharomycotina</taxon>
        <taxon>Pichiomycetes</taxon>
        <taxon>Debaryomycetaceae</taxon>
        <taxon>Debaryomyces</taxon>
    </lineage>
</organism>
<dbReference type="InterPro" id="IPR025718">
    <property type="entry name" value="SAP30_Sin3-bd"/>
</dbReference>
<evidence type="ECO:0000313" key="3">
    <source>
        <dbReference type="EMBL" id="KSA03948.1"/>
    </source>
</evidence>
<dbReference type="GeneID" id="26837227"/>
<feature type="domain" description="Histone deacetylase complex subunit SAP30 Sin3 binding" evidence="2">
    <location>
        <begin position="97"/>
        <end position="140"/>
    </location>
</feature>
<name>A0A0V1Q685_9ASCO</name>
<accession>A0A0V1Q685</accession>